<proteinExistence type="predicted"/>
<gene>
    <name evidence="1" type="ORF">SAMN04515666_110101</name>
</gene>
<sequence length="322" mass="35010">MGNIAQFTPVDYIKRLHSLSVPGYDGTVAITRYMSANPAYGGNARPADLLNAIAAAVKKRTDLAAKTKVDGYARVFTGQGDPDGFINVMSLVVELREELMKTKALAEPLKKGNYLQELCDRGVFGMDCIGFVGTYMSESCLEPSYPGGRPLDYTAKFPPIKDVDEIEQYSVVMKADGQHIQMINDYELLANGTLKVDLCQSASWAGPFDSKKGYGPQFNGGVLLRPGGGSYLPVEAFRAAMAKFKQQNSDPKAIVAKEKELRKEMTETNRKFGFCGGAIFQLGGDGSPPNPVSGSVYIGVMKGGGIRIKTPRDWSAVEYQQR</sequence>
<dbReference type="Proteomes" id="UP000199664">
    <property type="component" value="Unassembled WGS sequence"/>
</dbReference>
<organism evidence="1 2">
    <name type="scientific">Bosea lupini</name>
    <dbReference type="NCBI Taxonomy" id="1036779"/>
    <lineage>
        <taxon>Bacteria</taxon>
        <taxon>Pseudomonadati</taxon>
        <taxon>Pseudomonadota</taxon>
        <taxon>Alphaproteobacteria</taxon>
        <taxon>Hyphomicrobiales</taxon>
        <taxon>Boseaceae</taxon>
        <taxon>Bosea</taxon>
    </lineage>
</organism>
<name>A0A1H7XNR9_9HYPH</name>
<reference evidence="2" key="1">
    <citation type="submission" date="2016-10" db="EMBL/GenBank/DDBJ databases">
        <authorList>
            <person name="Varghese N."/>
            <person name="Submissions S."/>
        </authorList>
    </citation>
    <scope>NUCLEOTIDE SEQUENCE [LARGE SCALE GENOMIC DNA]</scope>
    <source>
        <strain evidence="2">LMG 26383,CCUG 61248,R- 45681</strain>
    </source>
</reference>
<accession>A0A1H7XNR9</accession>
<dbReference type="EMBL" id="FOAN01000010">
    <property type="protein sequence ID" value="SEM35294.1"/>
    <property type="molecule type" value="Genomic_DNA"/>
</dbReference>
<dbReference type="OrthoDB" id="8163005at2"/>
<evidence type="ECO:0000313" key="2">
    <source>
        <dbReference type="Proteomes" id="UP000199664"/>
    </source>
</evidence>
<keyword evidence="2" id="KW-1185">Reference proteome</keyword>
<dbReference type="RefSeq" id="WP_143079791.1">
    <property type="nucleotide sequence ID" value="NZ_FOAN01000010.1"/>
</dbReference>
<evidence type="ECO:0000313" key="1">
    <source>
        <dbReference type="EMBL" id="SEM35294.1"/>
    </source>
</evidence>
<dbReference type="AlphaFoldDB" id="A0A1H7XNR9"/>
<protein>
    <submittedName>
        <fullName evidence="1">Uncharacterized protein</fullName>
    </submittedName>
</protein>